<feature type="compositionally biased region" description="Low complexity" evidence="1">
    <location>
        <begin position="10"/>
        <end position="20"/>
    </location>
</feature>
<sequence length="66" mass="7332">MTTVTRKDSTSSMTSSVISDVGAKPTHALMETKGYYFVIRRTWFGVAVKSRNIKIGEKATFKDDGK</sequence>
<comment type="caution">
    <text evidence="2">The sequence shown here is derived from an EMBL/GenBank/DDBJ whole genome shotgun (WGS) entry which is preliminary data.</text>
</comment>
<reference evidence="2" key="1">
    <citation type="submission" date="2021-02" db="EMBL/GenBank/DDBJ databases">
        <authorList>
            <person name="Nowell W R."/>
        </authorList>
    </citation>
    <scope>NUCLEOTIDE SEQUENCE</scope>
</reference>
<feature type="region of interest" description="Disordered" evidence="1">
    <location>
        <begin position="1"/>
        <end position="20"/>
    </location>
</feature>
<proteinExistence type="predicted"/>
<gene>
    <name evidence="2" type="ORF">OVA965_LOCUS42795</name>
    <name evidence="3" type="ORF">TMI583_LOCUS44811</name>
</gene>
<dbReference type="EMBL" id="CAJNOK010053884">
    <property type="protein sequence ID" value="CAF1613566.1"/>
    <property type="molecule type" value="Genomic_DNA"/>
</dbReference>
<protein>
    <submittedName>
        <fullName evidence="2">Uncharacterized protein</fullName>
    </submittedName>
</protein>
<evidence type="ECO:0000256" key="1">
    <source>
        <dbReference type="SAM" id="MobiDB-lite"/>
    </source>
</evidence>
<organism evidence="2 4">
    <name type="scientific">Didymodactylos carnosus</name>
    <dbReference type="NCBI Taxonomy" id="1234261"/>
    <lineage>
        <taxon>Eukaryota</taxon>
        <taxon>Metazoa</taxon>
        <taxon>Spiralia</taxon>
        <taxon>Gnathifera</taxon>
        <taxon>Rotifera</taxon>
        <taxon>Eurotatoria</taxon>
        <taxon>Bdelloidea</taxon>
        <taxon>Philodinida</taxon>
        <taxon>Philodinidae</taxon>
        <taxon>Didymodactylos</taxon>
    </lineage>
</organism>
<dbReference type="Proteomes" id="UP000677228">
    <property type="component" value="Unassembled WGS sequence"/>
</dbReference>
<feature type="non-terminal residue" evidence="2">
    <location>
        <position position="66"/>
    </location>
</feature>
<dbReference type="Proteomes" id="UP000682733">
    <property type="component" value="Unassembled WGS sequence"/>
</dbReference>
<dbReference type="EMBL" id="CAJOBA010078296">
    <property type="protein sequence ID" value="CAF4429071.1"/>
    <property type="molecule type" value="Genomic_DNA"/>
</dbReference>
<evidence type="ECO:0000313" key="3">
    <source>
        <dbReference type="EMBL" id="CAF4429071.1"/>
    </source>
</evidence>
<evidence type="ECO:0000313" key="4">
    <source>
        <dbReference type="Proteomes" id="UP000677228"/>
    </source>
</evidence>
<name>A0A8S2G4U6_9BILA</name>
<dbReference type="AlphaFoldDB" id="A0A8S2G4U6"/>
<accession>A0A8S2G4U6</accession>
<evidence type="ECO:0000313" key="2">
    <source>
        <dbReference type="EMBL" id="CAF1613566.1"/>
    </source>
</evidence>